<keyword evidence="5" id="KW-0029">Amino-acid transport</keyword>
<feature type="transmembrane region" description="Helical" evidence="9">
    <location>
        <begin position="182"/>
        <end position="206"/>
    </location>
</feature>
<evidence type="ECO:0000256" key="1">
    <source>
        <dbReference type="ARBA" id="ARBA00004651"/>
    </source>
</evidence>
<accession>A0A3B0U7Q7</accession>
<feature type="transmembrane region" description="Helical" evidence="9">
    <location>
        <begin position="238"/>
        <end position="260"/>
    </location>
</feature>
<keyword evidence="6 9" id="KW-1133">Transmembrane helix</keyword>
<keyword evidence="7 9" id="KW-0472">Membrane</keyword>
<evidence type="ECO:0000256" key="7">
    <source>
        <dbReference type="ARBA" id="ARBA00023136"/>
    </source>
</evidence>
<evidence type="ECO:0000256" key="5">
    <source>
        <dbReference type="ARBA" id="ARBA00022970"/>
    </source>
</evidence>
<dbReference type="AlphaFoldDB" id="A0A3B0U7Q7"/>
<dbReference type="GO" id="GO:0006865">
    <property type="term" value="P:amino acid transport"/>
    <property type="evidence" value="ECO:0007669"/>
    <property type="project" value="UniProtKB-KW"/>
</dbReference>
<dbReference type="Pfam" id="PF02653">
    <property type="entry name" value="BPD_transp_2"/>
    <property type="match status" value="1"/>
</dbReference>
<feature type="transmembrane region" description="Helical" evidence="9">
    <location>
        <begin position="272"/>
        <end position="296"/>
    </location>
</feature>
<dbReference type="PANTHER" id="PTHR11795">
    <property type="entry name" value="BRANCHED-CHAIN AMINO ACID TRANSPORT SYSTEM PERMEASE PROTEIN LIVH"/>
    <property type="match status" value="1"/>
</dbReference>
<dbReference type="InterPro" id="IPR001851">
    <property type="entry name" value="ABC_transp_permease"/>
</dbReference>
<feature type="transmembrane region" description="Helical" evidence="9">
    <location>
        <begin position="79"/>
        <end position="99"/>
    </location>
</feature>
<evidence type="ECO:0000256" key="9">
    <source>
        <dbReference type="SAM" id="Phobius"/>
    </source>
</evidence>
<dbReference type="CDD" id="cd06582">
    <property type="entry name" value="TM_PBP1_LivH_like"/>
    <property type="match status" value="1"/>
</dbReference>
<evidence type="ECO:0000256" key="3">
    <source>
        <dbReference type="ARBA" id="ARBA00022475"/>
    </source>
</evidence>
<dbReference type="EMBL" id="UOEQ01000114">
    <property type="protein sequence ID" value="VAW16814.1"/>
    <property type="molecule type" value="Genomic_DNA"/>
</dbReference>
<evidence type="ECO:0000313" key="10">
    <source>
        <dbReference type="EMBL" id="VAW16814.1"/>
    </source>
</evidence>
<keyword evidence="2" id="KW-0813">Transport</keyword>
<dbReference type="GO" id="GO:0005886">
    <property type="term" value="C:plasma membrane"/>
    <property type="evidence" value="ECO:0007669"/>
    <property type="project" value="UniProtKB-SubCell"/>
</dbReference>
<gene>
    <name evidence="10" type="ORF">MNBD_ALPHA11-503</name>
</gene>
<proteinExistence type="inferred from homology"/>
<feature type="transmembrane region" description="Helical" evidence="9">
    <location>
        <begin position="138"/>
        <end position="161"/>
    </location>
</feature>
<feature type="transmembrane region" description="Helical" evidence="9">
    <location>
        <begin position="106"/>
        <end position="126"/>
    </location>
</feature>
<keyword evidence="4 9" id="KW-0812">Transmembrane</keyword>
<feature type="transmembrane region" description="Helical" evidence="9">
    <location>
        <begin position="311"/>
        <end position="329"/>
    </location>
</feature>
<evidence type="ECO:0000256" key="2">
    <source>
        <dbReference type="ARBA" id="ARBA00022448"/>
    </source>
</evidence>
<evidence type="ECO:0000256" key="8">
    <source>
        <dbReference type="ARBA" id="ARBA00037998"/>
    </source>
</evidence>
<keyword evidence="3" id="KW-1003">Cell membrane</keyword>
<evidence type="ECO:0000256" key="4">
    <source>
        <dbReference type="ARBA" id="ARBA00022692"/>
    </source>
</evidence>
<comment type="subcellular location">
    <subcellularLocation>
        <location evidence="1">Cell membrane</location>
        <topology evidence="1">Multi-pass membrane protein</topology>
    </subcellularLocation>
</comment>
<dbReference type="GO" id="GO:0022857">
    <property type="term" value="F:transmembrane transporter activity"/>
    <property type="evidence" value="ECO:0007669"/>
    <property type="project" value="InterPro"/>
</dbReference>
<organism evidence="10">
    <name type="scientific">hydrothermal vent metagenome</name>
    <dbReference type="NCBI Taxonomy" id="652676"/>
    <lineage>
        <taxon>unclassified sequences</taxon>
        <taxon>metagenomes</taxon>
        <taxon>ecological metagenomes</taxon>
    </lineage>
</organism>
<dbReference type="InterPro" id="IPR052157">
    <property type="entry name" value="BCAA_transport_permease"/>
</dbReference>
<evidence type="ECO:0000256" key="6">
    <source>
        <dbReference type="ARBA" id="ARBA00022989"/>
    </source>
</evidence>
<reference evidence="10" key="1">
    <citation type="submission" date="2018-06" db="EMBL/GenBank/DDBJ databases">
        <authorList>
            <person name="Zhirakovskaya E."/>
        </authorList>
    </citation>
    <scope>NUCLEOTIDE SEQUENCE</scope>
</reference>
<sequence>MVLPLAYWLQYVFVSVKLLRQLIRDYRKLSKTGKTTKQKPRGEGFDLDMMQLVISGLANGSVYGLIALGFVLIYKATEAVNFAQGDFMMLGAFITIWLANPQFLGIDFWIAVPLAISIMAVLGYLLDLFVIRKMFGQPQIAVVILTIALGFIIRFVVGAIWKHEPQLLETPFAGRELRIGELVLGFEEVAVIVVTLLLTLFLFLFFRKAKLGKAMQAASQNQLAAYYVGIPVKRIQSLVWALAGAVAAVAGVLFASKGAVDPSTGLLGIKAFAAAVIGGFGSLPGALIGGLIIGLIEPFAAYALPAGYSQIAPYAVMLLVLIFRPAGIFSQMQKKKV</sequence>
<feature type="transmembrane region" description="Helical" evidence="9">
    <location>
        <begin position="49"/>
        <end position="73"/>
    </location>
</feature>
<protein>
    <submittedName>
        <fullName evidence="10">High-affinity branched-chain amino acid transport system permease protein LivH (TC 3.A.1.4.1)</fullName>
    </submittedName>
</protein>
<dbReference type="PANTHER" id="PTHR11795:SF451">
    <property type="entry name" value="ABC TRANSPORTER PERMEASE PROTEIN"/>
    <property type="match status" value="1"/>
</dbReference>
<name>A0A3B0U7Q7_9ZZZZ</name>
<comment type="similarity">
    <text evidence="8">Belongs to the binding-protein-dependent transport system permease family. LivHM subfamily.</text>
</comment>